<dbReference type="NCBIfam" id="NF008352">
    <property type="entry name" value="PRK11139.1"/>
    <property type="match status" value="1"/>
</dbReference>
<dbReference type="PANTHER" id="PTHR30537:SF74">
    <property type="entry name" value="HTH-TYPE TRANSCRIPTIONAL REGULATOR TRPI"/>
    <property type="match status" value="1"/>
</dbReference>
<evidence type="ECO:0000256" key="3">
    <source>
        <dbReference type="ARBA" id="ARBA00023125"/>
    </source>
</evidence>
<protein>
    <submittedName>
        <fullName evidence="6">Transcriptional regulator GcvA</fullName>
    </submittedName>
</protein>
<dbReference type="Pfam" id="PF00126">
    <property type="entry name" value="HTH_1"/>
    <property type="match status" value="1"/>
</dbReference>
<dbReference type="InterPro" id="IPR058163">
    <property type="entry name" value="LysR-type_TF_proteobact-type"/>
</dbReference>
<accession>A0ABU5E6S4</accession>
<keyword evidence="4" id="KW-0804">Transcription</keyword>
<reference evidence="6 7" key="1">
    <citation type="journal article" date="2016" name="Antonie Van Leeuwenhoek">
        <title>Dongia soli sp. nov., isolated from soil from Dokdo, Korea.</title>
        <authorList>
            <person name="Kim D.U."/>
            <person name="Lee H."/>
            <person name="Kim H."/>
            <person name="Kim S.G."/>
            <person name="Ka J.O."/>
        </authorList>
    </citation>
    <scope>NUCLEOTIDE SEQUENCE [LARGE SCALE GENOMIC DNA]</scope>
    <source>
        <strain evidence="6 7">D78</strain>
    </source>
</reference>
<keyword evidence="7" id="KW-1185">Reference proteome</keyword>
<organism evidence="6 7">
    <name type="scientific">Dongia soli</name>
    <dbReference type="NCBI Taxonomy" id="600628"/>
    <lineage>
        <taxon>Bacteria</taxon>
        <taxon>Pseudomonadati</taxon>
        <taxon>Pseudomonadota</taxon>
        <taxon>Alphaproteobacteria</taxon>
        <taxon>Rhodospirillales</taxon>
        <taxon>Dongiaceae</taxon>
        <taxon>Dongia</taxon>
    </lineage>
</organism>
<evidence type="ECO:0000256" key="2">
    <source>
        <dbReference type="ARBA" id="ARBA00023015"/>
    </source>
</evidence>
<sequence length="321" mass="34970">MAGPLRRLPSLNALRAFWASARHGSFAAAAGELHVTASAVSLQVRQLEEELGVKLFQRTPKGLVLSPQGAEILPGVSDAFAQLQATLLKGDWTDDTRTLSVSVAPSFATKWLLPRLDRFVGQHPDIDVRVLATMELTDFAAEPIDLAIRYGHGRYPGLQADLLMRESVFPVCSPKLLEGRDAADLPALLRAATLLHDDSPDQDPTCPDWKSWLKASGISEVDWQRGPRFNQSNFVLEGAANGLGVALAKASLVQYDIADGRLVQLGDRATPIELAYFLVYPPERAANATTAIFRDWLMAEIAPGETAVTSRIKHRRKSDAA</sequence>
<dbReference type="InterPro" id="IPR036388">
    <property type="entry name" value="WH-like_DNA-bd_sf"/>
</dbReference>
<evidence type="ECO:0000313" key="7">
    <source>
        <dbReference type="Proteomes" id="UP001279642"/>
    </source>
</evidence>
<comment type="similarity">
    <text evidence="1">Belongs to the LysR transcriptional regulatory family.</text>
</comment>
<proteinExistence type="inferred from homology"/>
<dbReference type="SUPFAM" id="SSF46785">
    <property type="entry name" value="Winged helix' DNA-binding domain"/>
    <property type="match status" value="1"/>
</dbReference>
<evidence type="ECO:0000259" key="5">
    <source>
        <dbReference type="PROSITE" id="PS50931"/>
    </source>
</evidence>
<dbReference type="Gene3D" id="3.40.190.10">
    <property type="entry name" value="Periplasmic binding protein-like II"/>
    <property type="match status" value="2"/>
</dbReference>
<dbReference type="InterPro" id="IPR000847">
    <property type="entry name" value="LysR_HTH_N"/>
</dbReference>
<dbReference type="PANTHER" id="PTHR30537">
    <property type="entry name" value="HTH-TYPE TRANSCRIPTIONAL REGULATOR"/>
    <property type="match status" value="1"/>
</dbReference>
<evidence type="ECO:0000256" key="4">
    <source>
        <dbReference type="ARBA" id="ARBA00023163"/>
    </source>
</evidence>
<dbReference type="RefSeq" id="WP_320506630.1">
    <property type="nucleotide sequence ID" value="NZ_JAXCLW010000001.1"/>
</dbReference>
<dbReference type="InterPro" id="IPR036390">
    <property type="entry name" value="WH_DNA-bd_sf"/>
</dbReference>
<dbReference type="EMBL" id="JAXCLW010000001">
    <property type="protein sequence ID" value="MDY0881571.1"/>
    <property type="molecule type" value="Genomic_DNA"/>
</dbReference>
<dbReference type="PROSITE" id="PS50931">
    <property type="entry name" value="HTH_LYSR"/>
    <property type="match status" value="1"/>
</dbReference>
<dbReference type="Pfam" id="PF03466">
    <property type="entry name" value="LysR_substrate"/>
    <property type="match status" value="1"/>
</dbReference>
<dbReference type="CDD" id="cd08432">
    <property type="entry name" value="PBP2_GcdR_TrpI_HvrB_AmpR_like"/>
    <property type="match status" value="1"/>
</dbReference>
<evidence type="ECO:0000256" key="1">
    <source>
        <dbReference type="ARBA" id="ARBA00009437"/>
    </source>
</evidence>
<keyword evidence="2" id="KW-0805">Transcription regulation</keyword>
<dbReference type="InterPro" id="IPR005119">
    <property type="entry name" value="LysR_subst-bd"/>
</dbReference>
<dbReference type="Gene3D" id="1.10.10.10">
    <property type="entry name" value="Winged helix-like DNA-binding domain superfamily/Winged helix DNA-binding domain"/>
    <property type="match status" value="1"/>
</dbReference>
<dbReference type="Proteomes" id="UP001279642">
    <property type="component" value="Unassembled WGS sequence"/>
</dbReference>
<evidence type="ECO:0000313" key="6">
    <source>
        <dbReference type="EMBL" id="MDY0881571.1"/>
    </source>
</evidence>
<name>A0ABU5E6S4_9PROT</name>
<feature type="domain" description="HTH lysR-type" evidence="5">
    <location>
        <begin position="9"/>
        <end position="66"/>
    </location>
</feature>
<dbReference type="PRINTS" id="PR00039">
    <property type="entry name" value="HTHLYSR"/>
</dbReference>
<dbReference type="SUPFAM" id="SSF53850">
    <property type="entry name" value="Periplasmic binding protein-like II"/>
    <property type="match status" value="1"/>
</dbReference>
<keyword evidence="3" id="KW-0238">DNA-binding</keyword>
<comment type="caution">
    <text evidence="6">The sequence shown here is derived from an EMBL/GenBank/DDBJ whole genome shotgun (WGS) entry which is preliminary data.</text>
</comment>
<gene>
    <name evidence="6" type="primary">gcvA</name>
    <name evidence="6" type="ORF">SMD27_01820</name>
</gene>